<dbReference type="Pfam" id="PF00132">
    <property type="entry name" value="Hexapep"/>
    <property type="match status" value="1"/>
</dbReference>
<dbReference type="GO" id="GO:0009001">
    <property type="term" value="F:serine O-acetyltransferase activity"/>
    <property type="evidence" value="ECO:0007669"/>
    <property type="project" value="UniProtKB-EC"/>
</dbReference>
<dbReference type="InterPro" id="IPR001451">
    <property type="entry name" value="Hexapep"/>
</dbReference>
<proteinExistence type="inferred from homology"/>
<dbReference type="InterPro" id="IPR011004">
    <property type="entry name" value="Trimer_LpxA-like_sf"/>
</dbReference>
<evidence type="ECO:0000313" key="5">
    <source>
        <dbReference type="Proteomes" id="UP000464524"/>
    </source>
</evidence>
<dbReference type="AlphaFoldDB" id="A0A857JHH2"/>
<evidence type="ECO:0000256" key="2">
    <source>
        <dbReference type="ARBA" id="ARBA00022679"/>
    </source>
</evidence>
<name>A0A857JHH2_9ALTE</name>
<dbReference type="OrthoDB" id="5767762at2"/>
<comment type="similarity">
    <text evidence="1">Belongs to the transferase hexapeptide repeat family.</text>
</comment>
<sequence>MINSKSDYLRYKQMDAENGTFNINLKEYIFNDIWRFLRALRYAEYIHNTKRGTFWKAYKLYVKFRYKSIGKKLGFSIPMNVFGAGLMLPHYGNIVVNSRAKIGENCKIHIGVNIGADYSDSTKAPVLGNNCYIAPGAKLFGGIILGDNVKIGANAVVNKSFTGNDITLVGVPAKKLNK</sequence>
<reference evidence="4 5" key="1">
    <citation type="submission" date="2019-12" db="EMBL/GenBank/DDBJ databases">
        <title>Genome sequencing and assembly of endphytes of Porphyra tenera.</title>
        <authorList>
            <person name="Park J.M."/>
            <person name="Shin R."/>
            <person name="Jo S.H."/>
        </authorList>
    </citation>
    <scope>NUCLEOTIDE SEQUENCE [LARGE SCALE GENOMIC DNA]</scope>
    <source>
        <strain evidence="4 5">GPM4</strain>
    </source>
</reference>
<keyword evidence="5" id="KW-1185">Reference proteome</keyword>
<protein>
    <submittedName>
        <fullName evidence="4">Serine acetyltransferase</fullName>
        <ecNumber evidence="4">2.3.1.30</ecNumber>
    </submittedName>
</protein>
<organism evidence="4 5">
    <name type="scientific">Paraglaciecola mesophila</name>
    <dbReference type="NCBI Taxonomy" id="197222"/>
    <lineage>
        <taxon>Bacteria</taxon>
        <taxon>Pseudomonadati</taxon>
        <taxon>Pseudomonadota</taxon>
        <taxon>Gammaproteobacteria</taxon>
        <taxon>Alteromonadales</taxon>
        <taxon>Alteromonadaceae</taxon>
        <taxon>Paraglaciecola</taxon>
    </lineage>
</organism>
<evidence type="ECO:0000256" key="3">
    <source>
        <dbReference type="ARBA" id="ARBA00023315"/>
    </source>
</evidence>
<dbReference type="SUPFAM" id="SSF51161">
    <property type="entry name" value="Trimeric LpxA-like enzymes"/>
    <property type="match status" value="1"/>
</dbReference>
<dbReference type="EC" id="2.3.1.30" evidence="4"/>
<gene>
    <name evidence="4" type="ORF">FX988_01632</name>
</gene>
<dbReference type="Gene3D" id="2.160.10.10">
    <property type="entry name" value="Hexapeptide repeat proteins"/>
    <property type="match status" value="1"/>
</dbReference>
<evidence type="ECO:0000313" key="4">
    <source>
        <dbReference type="EMBL" id="QHJ11403.1"/>
    </source>
</evidence>
<dbReference type="CDD" id="cd03354">
    <property type="entry name" value="LbH_SAT"/>
    <property type="match status" value="1"/>
</dbReference>
<evidence type="ECO:0000256" key="1">
    <source>
        <dbReference type="ARBA" id="ARBA00007274"/>
    </source>
</evidence>
<dbReference type="Proteomes" id="UP000464524">
    <property type="component" value="Chromosome"/>
</dbReference>
<dbReference type="KEGG" id="pmes:FX988_01632"/>
<dbReference type="EMBL" id="CP047656">
    <property type="protein sequence ID" value="QHJ11403.1"/>
    <property type="molecule type" value="Genomic_DNA"/>
</dbReference>
<dbReference type="RefSeq" id="WP_160179154.1">
    <property type="nucleotide sequence ID" value="NZ_CP047656.1"/>
</dbReference>
<dbReference type="InterPro" id="IPR045304">
    <property type="entry name" value="LbH_SAT"/>
</dbReference>
<keyword evidence="2 4" id="KW-0808">Transferase</keyword>
<keyword evidence="3 4" id="KW-0012">Acyltransferase</keyword>
<accession>A0A857JHH2</accession>
<dbReference type="PANTHER" id="PTHR42811">
    <property type="entry name" value="SERINE ACETYLTRANSFERASE"/>
    <property type="match status" value="1"/>
</dbReference>